<gene>
    <name evidence="2" type="ORF">MOP44_08125</name>
</gene>
<dbReference type="GO" id="GO:0016706">
    <property type="term" value="F:2-oxoglutarate-dependent dioxygenase activity"/>
    <property type="evidence" value="ECO:0007669"/>
    <property type="project" value="UniProtKB-ARBA"/>
</dbReference>
<dbReference type="KEGG" id="orp:MOP44_08125"/>
<protein>
    <submittedName>
        <fullName evidence="2">Phytanoyl-CoA dioxygenase family protein</fullName>
    </submittedName>
</protein>
<dbReference type="PANTHER" id="PTHR31630">
    <property type="entry name" value="PHYTANOYL-COA DIOXYGENASE-RELATED-RELATED"/>
    <property type="match status" value="1"/>
</dbReference>
<reference evidence="2" key="1">
    <citation type="submission" date="2021-04" db="EMBL/GenBank/DDBJ databases">
        <title>Phylogenetic analysis of Acidobacteriaceae.</title>
        <authorList>
            <person name="Qiu L."/>
            <person name="Zhang Q."/>
        </authorList>
    </citation>
    <scope>NUCLEOTIDE SEQUENCE</scope>
    <source>
        <strain evidence="2">DSM 25168</strain>
    </source>
</reference>
<dbReference type="EMBL" id="CP093313">
    <property type="protein sequence ID" value="UWZ85897.1"/>
    <property type="molecule type" value="Genomic_DNA"/>
</dbReference>
<feature type="region of interest" description="Disordered" evidence="1">
    <location>
        <begin position="1"/>
        <end position="21"/>
    </location>
</feature>
<evidence type="ECO:0000313" key="3">
    <source>
        <dbReference type="Proteomes" id="UP001059380"/>
    </source>
</evidence>
<dbReference type="AlphaFoldDB" id="A0A9J7BTH6"/>
<organism evidence="2 3">
    <name type="scientific">Occallatibacter riparius</name>
    <dbReference type="NCBI Taxonomy" id="1002689"/>
    <lineage>
        <taxon>Bacteria</taxon>
        <taxon>Pseudomonadati</taxon>
        <taxon>Acidobacteriota</taxon>
        <taxon>Terriglobia</taxon>
        <taxon>Terriglobales</taxon>
        <taxon>Acidobacteriaceae</taxon>
        <taxon>Occallatibacter</taxon>
    </lineage>
</organism>
<keyword evidence="2" id="KW-0223">Dioxygenase</keyword>
<name>A0A9J7BTH6_9BACT</name>
<dbReference type="Gene3D" id="2.60.120.620">
    <property type="entry name" value="q2cbj1_9rhob like domain"/>
    <property type="match status" value="1"/>
</dbReference>
<dbReference type="SUPFAM" id="SSF51197">
    <property type="entry name" value="Clavaminate synthase-like"/>
    <property type="match status" value="1"/>
</dbReference>
<evidence type="ECO:0000256" key="1">
    <source>
        <dbReference type="SAM" id="MobiDB-lite"/>
    </source>
</evidence>
<dbReference type="Proteomes" id="UP001059380">
    <property type="component" value="Chromosome"/>
</dbReference>
<accession>A0A9J7BTH6</accession>
<dbReference type="InterPro" id="IPR008775">
    <property type="entry name" value="Phytyl_CoA_dOase-like"/>
</dbReference>
<keyword evidence="3" id="KW-1185">Reference proteome</keyword>
<dbReference type="PANTHER" id="PTHR31630:SF6">
    <property type="entry name" value="PHYTANOYL-COA DIOXYGENASE-RELATED"/>
    <property type="match status" value="1"/>
</dbReference>
<dbReference type="Pfam" id="PF05721">
    <property type="entry name" value="PhyH"/>
    <property type="match status" value="1"/>
</dbReference>
<proteinExistence type="predicted"/>
<sequence>MTSPSTSESDTASTSASPAALPEEKIGRLGIPYLFRYWQRKNAAGTGPSEVSGDRDLDCTLLAGLNLNVLETARFFNPIKRPSFEAFEDWIIATNGGAMDDAELARLRAALAGNTVGSAIGSLDGVEGLTSEELAFWDDKGYVVVHDAVEPAHRDEAAAAIYDFLHASPTNPNSWYGRKFGVSIWVPLLRHSAFLANRRSPRLIKAFSQLWGREDLWAIVDQGGLNPPERGDWKFPGPHVHWDATIAPPHRFGVQGILYLTDTPAEQGAFSCIPGFHRRLDEWLGMLPAGTDPRVAIRREPGFVPIAGKAGDLIIWHHLLPHGSSPNRGSLPRVAQYIALRSTRWEYTAEWA</sequence>
<dbReference type="RefSeq" id="WP_260795522.1">
    <property type="nucleotide sequence ID" value="NZ_CP093313.1"/>
</dbReference>
<evidence type="ECO:0000313" key="2">
    <source>
        <dbReference type="EMBL" id="UWZ85897.1"/>
    </source>
</evidence>
<keyword evidence="2" id="KW-0560">Oxidoreductase</keyword>